<dbReference type="Gene3D" id="2.60.40.10">
    <property type="entry name" value="Immunoglobulins"/>
    <property type="match status" value="1"/>
</dbReference>
<reference evidence="2 3" key="1">
    <citation type="submission" date="2006-03" db="EMBL/GenBank/DDBJ databases">
        <title>Complete sequence of Shewanella denitrificans OS217.</title>
        <authorList>
            <consortium name="US DOE Joint Genome Institute"/>
            <person name="Copeland A."/>
            <person name="Lucas S."/>
            <person name="Lapidus A."/>
            <person name="Barry K."/>
            <person name="Detter J.C."/>
            <person name="Glavina del Rio T."/>
            <person name="Hammon N."/>
            <person name="Israni S."/>
            <person name="Dalin E."/>
            <person name="Tice H."/>
            <person name="Pitluck S."/>
            <person name="Brettin T."/>
            <person name="Bruce D."/>
            <person name="Han C."/>
            <person name="Tapia R."/>
            <person name="Gilna P."/>
            <person name="Kiss H."/>
            <person name="Schmutz J."/>
            <person name="Larimer F."/>
            <person name="Land M."/>
            <person name="Hauser L."/>
            <person name="Kyrpides N."/>
            <person name="Lykidis A."/>
            <person name="Richardson P."/>
        </authorList>
    </citation>
    <scope>NUCLEOTIDE SEQUENCE [LARGE SCALE GENOMIC DNA]</scope>
    <source>
        <strain evidence="3">OS217 / ATCC BAA-1090 / DSM 15013</strain>
    </source>
</reference>
<dbReference type="eggNOG" id="COG3121">
    <property type="taxonomic scope" value="Bacteria"/>
</dbReference>
<evidence type="ECO:0008006" key="4">
    <source>
        <dbReference type="Google" id="ProtNLM"/>
    </source>
</evidence>
<feature type="signal peptide" evidence="1">
    <location>
        <begin position="1"/>
        <end position="24"/>
    </location>
</feature>
<sequence length="285" mass="31559">MNKQLLLCTAALLLGSAFSHSLQANLLVTPTRVELDDKRAKSAVFSLVNKGTSTSRYEVYFEEKRMLPSGEFATLGKNGGLEETKLVADEALTSQMQATSIAKYLRYSPRRMTLEPEQGGRVRLALRAPKDLPEGEYRSYIVFHQIPLAPKALNTDANKDNQSLSLTISAYMKIAIPVFLRVGDLKADISLNTGKLELSQGEQSLQVTLHRQGARSSYGSLDIINAVDNQVLGSLKNAAVYHELNEKSYTVPLSNTVLPGSELIIRYTENDSLFDSQSIETRLRF</sequence>
<dbReference type="SUPFAM" id="SSF49354">
    <property type="entry name" value="PapD-like"/>
    <property type="match status" value="1"/>
</dbReference>
<dbReference type="KEGG" id="sdn:Sden_2871"/>
<organism evidence="2 3">
    <name type="scientific">Shewanella denitrificans (strain OS217 / ATCC BAA-1090 / DSM 15013)</name>
    <dbReference type="NCBI Taxonomy" id="318161"/>
    <lineage>
        <taxon>Bacteria</taxon>
        <taxon>Pseudomonadati</taxon>
        <taxon>Pseudomonadota</taxon>
        <taxon>Gammaproteobacteria</taxon>
        <taxon>Alteromonadales</taxon>
        <taxon>Shewanellaceae</taxon>
        <taxon>Shewanella</taxon>
    </lineage>
</organism>
<evidence type="ECO:0000313" key="2">
    <source>
        <dbReference type="EMBL" id="ABE56150.1"/>
    </source>
</evidence>
<keyword evidence="1" id="KW-0732">Signal</keyword>
<feature type="chain" id="PRO_5004181607" description="Pili assembly chaperone N-terminal domain-containing protein" evidence="1">
    <location>
        <begin position="25"/>
        <end position="285"/>
    </location>
</feature>
<protein>
    <recommendedName>
        <fullName evidence="4">Pili assembly chaperone N-terminal domain-containing protein</fullName>
    </recommendedName>
</protein>
<dbReference type="InterPro" id="IPR008962">
    <property type="entry name" value="PapD-like_sf"/>
</dbReference>
<proteinExistence type="predicted"/>
<evidence type="ECO:0000256" key="1">
    <source>
        <dbReference type="SAM" id="SignalP"/>
    </source>
</evidence>
<dbReference type="OrthoDB" id="6658153at2"/>
<dbReference type="Proteomes" id="UP000001982">
    <property type="component" value="Chromosome"/>
</dbReference>
<dbReference type="InterPro" id="IPR013783">
    <property type="entry name" value="Ig-like_fold"/>
</dbReference>
<dbReference type="STRING" id="318161.Sden_2871"/>
<dbReference type="RefSeq" id="WP_011497299.1">
    <property type="nucleotide sequence ID" value="NC_007954.1"/>
</dbReference>
<gene>
    <name evidence="2" type="ordered locus">Sden_2871</name>
</gene>
<keyword evidence="3" id="KW-1185">Reference proteome</keyword>
<dbReference type="EMBL" id="CP000302">
    <property type="protein sequence ID" value="ABE56150.1"/>
    <property type="molecule type" value="Genomic_DNA"/>
</dbReference>
<accession>Q12K76</accession>
<evidence type="ECO:0000313" key="3">
    <source>
        <dbReference type="Proteomes" id="UP000001982"/>
    </source>
</evidence>
<dbReference type="HOGENOM" id="CLU_079620_0_0_6"/>
<name>Q12K76_SHEDO</name>
<dbReference type="AlphaFoldDB" id="Q12K76"/>